<evidence type="ECO:0000313" key="1">
    <source>
        <dbReference type="EMBL" id="GFO11488.1"/>
    </source>
</evidence>
<proteinExistence type="predicted"/>
<dbReference type="AlphaFoldDB" id="A0AAV4AYC9"/>
<dbReference type="Proteomes" id="UP000735302">
    <property type="component" value="Unassembled WGS sequence"/>
</dbReference>
<protein>
    <recommendedName>
        <fullName evidence="3">Secreted protein</fullName>
    </recommendedName>
</protein>
<organism evidence="1 2">
    <name type="scientific">Plakobranchus ocellatus</name>
    <dbReference type="NCBI Taxonomy" id="259542"/>
    <lineage>
        <taxon>Eukaryota</taxon>
        <taxon>Metazoa</taxon>
        <taxon>Spiralia</taxon>
        <taxon>Lophotrochozoa</taxon>
        <taxon>Mollusca</taxon>
        <taxon>Gastropoda</taxon>
        <taxon>Heterobranchia</taxon>
        <taxon>Euthyneura</taxon>
        <taxon>Panpulmonata</taxon>
        <taxon>Sacoglossa</taxon>
        <taxon>Placobranchoidea</taxon>
        <taxon>Plakobranchidae</taxon>
        <taxon>Plakobranchus</taxon>
    </lineage>
</organism>
<comment type="caution">
    <text evidence="1">The sequence shown here is derived from an EMBL/GenBank/DDBJ whole genome shotgun (WGS) entry which is preliminary data.</text>
</comment>
<keyword evidence="2" id="KW-1185">Reference proteome</keyword>
<gene>
    <name evidence="1" type="ORF">PoB_003799300</name>
</gene>
<reference evidence="1 2" key="1">
    <citation type="journal article" date="2021" name="Elife">
        <title>Chloroplast acquisition without the gene transfer in kleptoplastic sea slugs, Plakobranchus ocellatus.</title>
        <authorList>
            <person name="Maeda T."/>
            <person name="Takahashi S."/>
            <person name="Yoshida T."/>
            <person name="Shimamura S."/>
            <person name="Takaki Y."/>
            <person name="Nagai Y."/>
            <person name="Toyoda A."/>
            <person name="Suzuki Y."/>
            <person name="Arimoto A."/>
            <person name="Ishii H."/>
            <person name="Satoh N."/>
            <person name="Nishiyama T."/>
            <person name="Hasebe M."/>
            <person name="Maruyama T."/>
            <person name="Minagawa J."/>
            <person name="Obokata J."/>
            <person name="Shigenobu S."/>
        </authorList>
    </citation>
    <scope>NUCLEOTIDE SEQUENCE [LARGE SCALE GENOMIC DNA]</scope>
</reference>
<dbReference type="EMBL" id="BLXT01004322">
    <property type="protein sequence ID" value="GFO11488.1"/>
    <property type="molecule type" value="Genomic_DNA"/>
</dbReference>
<sequence length="69" mass="7529">MGYLMACMGISIQASQLLVIPPHPRRTSCNPSGLGLSRTISVDFVFLDSTFSAFLENSTVDTRFSSRLS</sequence>
<evidence type="ECO:0008006" key="3">
    <source>
        <dbReference type="Google" id="ProtNLM"/>
    </source>
</evidence>
<accession>A0AAV4AYC9</accession>
<name>A0AAV4AYC9_9GAST</name>
<evidence type="ECO:0000313" key="2">
    <source>
        <dbReference type="Proteomes" id="UP000735302"/>
    </source>
</evidence>